<evidence type="ECO:0000313" key="2">
    <source>
        <dbReference type="Proteomes" id="UP001472677"/>
    </source>
</evidence>
<dbReference type="Proteomes" id="UP001472677">
    <property type="component" value="Unassembled WGS sequence"/>
</dbReference>
<dbReference type="InterPro" id="IPR051314">
    <property type="entry name" value="AAA_ATPase_RarA/MGS1/WRNIP1"/>
</dbReference>
<dbReference type="EMBL" id="JBBPBM010000683">
    <property type="protein sequence ID" value="KAK8492862.1"/>
    <property type="molecule type" value="Genomic_DNA"/>
</dbReference>
<gene>
    <name evidence="1" type="ORF">V6N12_062041</name>
</gene>
<accession>A0ABR2AIM9</accession>
<keyword evidence="2" id="KW-1185">Reference proteome</keyword>
<dbReference type="PANTHER" id="PTHR13779">
    <property type="entry name" value="WERNER HELICASE-INTERACTING PROTEIN 1 FAMILY MEMBER"/>
    <property type="match status" value="1"/>
</dbReference>
<proteinExistence type="predicted"/>
<organism evidence="1 2">
    <name type="scientific">Hibiscus sabdariffa</name>
    <name type="common">roselle</name>
    <dbReference type="NCBI Taxonomy" id="183260"/>
    <lineage>
        <taxon>Eukaryota</taxon>
        <taxon>Viridiplantae</taxon>
        <taxon>Streptophyta</taxon>
        <taxon>Embryophyta</taxon>
        <taxon>Tracheophyta</taxon>
        <taxon>Spermatophyta</taxon>
        <taxon>Magnoliopsida</taxon>
        <taxon>eudicotyledons</taxon>
        <taxon>Gunneridae</taxon>
        <taxon>Pentapetalae</taxon>
        <taxon>rosids</taxon>
        <taxon>malvids</taxon>
        <taxon>Malvales</taxon>
        <taxon>Malvaceae</taxon>
        <taxon>Malvoideae</taxon>
        <taxon>Hibiscus</taxon>
    </lineage>
</organism>
<evidence type="ECO:0000313" key="1">
    <source>
        <dbReference type="EMBL" id="KAK8492862.1"/>
    </source>
</evidence>
<protein>
    <submittedName>
        <fullName evidence="1">Uncharacterized protein</fullName>
    </submittedName>
</protein>
<reference evidence="1 2" key="1">
    <citation type="journal article" date="2024" name="G3 (Bethesda)">
        <title>Genome assembly of Hibiscus sabdariffa L. provides insights into metabolisms of medicinal natural products.</title>
        <authorList>
            <person name="Kim T."/>
        </authorList>
    </citation>
    <scope>NUCLEOTIDE SEQUENCE [LARGE SCALE GENOMIC DNA]</scope>
    <source>
        <strain evidence="1">TK-2024</strain>
        <tissue evidence="1">Old leaves</tissue>
    </source>
</reference>
<name>A0ABR2AIM9_9ROSI</name>
<comment type="caution">
    <text evidence="1">The sequence shown here is derived from an EMBL/GenBank/DDBJ whole genome shotgun (WGS) entry which is preliminary data.</text>
</comment>
<dbReference type="PANTHER" id="PTHR13779:SF7">
    <property type="entry name" value="ATPASE WRNIP1"/>
    <property type="match status" value="1"/>
</dbReference>
<sequence>MIPSLHLRFTTNVKGYYIINPLFSKATDQTNEILSKRMRLRTVSDIVSQAHILGNNSLLRSAIDFNRISSNIFWVFPDSRMRVDVKDDALKPLSMNCDGDARVA</sequence>